<dbReference type="PROSITE" id="PS50111">
    <property type="entry name" value="CHEMOTAXIS_TRANSDUC_2"/>
    <property type="match status" value="1"/>
</dbReference>
<dbReference type="Gene3D" id="1.10.287.950">
    <property type="entry name" value="Methyl-accepting chemotaxis protein"/>
    <property type="match status" value="1"/>
</dbReference>
<reference evidence="4 5" key="1">
    <citation type="submission" date="2024-02" db="EMBL/GenBank/DDBJ databases">
        <title>Seven novel Bacillus-like species.</title>
        <authorList>
            <person name="Liu G."/>
        </authorList>
    </citation>
    <scope>NUCLEOTIDE SEQUENCE [LARGE SCALE GENOMIC DNA]</scope>
    <source>
        <strain evidence="4 5">FJAT-52991</strain>
    </source>
</reference>
<evidence type="ECO:0000256" key="2">
    <source>
        <dbReference type="PROSITE-ProRule" id="PRU00284"/>
    </source>
</evidence>
<sequence length="571" mass="65103">MLKRMRPRATSSILAQFGTDSTIEGRFHQTLAYNHFNEADFFRMEEIYEKLASLETEMLELFQKYLTNCREPHSKEIPQQEIINYIRQFFTQKRDVNYVTNAVSFFYLLRNSHYSLGKLIVMFNQFNFYVITNTLHFLGLKPSTCITYMHSIQKAVNIDQELLTECFSEQMMEQVIEEIGQLMDETTKIMFIKDLVQLLDDQNAQVQTSTVATDEMRASINAVAESASTVSERTGVLVDRTNYSHQVISEALDEIFHTETTFSEIVDKFARLQSYVSTIESVVQLINDIADQTNLLALNASIEAARAGEHGKGFAIVAQEVRKLAENTVHSLQKVNENVTNLKSFSQDVSVSIGDTAFVIKKAVSEAKDSLPLLTEIVETISDINEDINSTAAVTEEQAATMDEMSDKMQQIAILTDKIRSLGNDTGAAIHGLGKQMNNFRSNIIEKNTIVLSTNALLMLSKTDHYIWKWRIYNMFLGLEDINPQEVSSHMDCRLGKWYYDPQTQQRFNRLESYKKLESVHKTVHEQAKEAAIYFQQNQLPQAEEALVRLDVASNQVVGYIDDILSSLPKK</sequence>
<dbReference type="Gene3D" id="1.20.120.30">
    <property type="entry name" value="Aspartate receptor, ligand-binding domain"/>
    <property type="match status" value="1"/>
</dbReference>
<keyword evidence="5" id="KW-1185">Reference proteome</keyword>
<name>A0ABZ2NAL6_9BACI</name>
<dbReference type="Pfam" id="PF00015">
    <property type="entry name" value="MCPsignal"/>
    <property type="match status" value="1"/>
</dbReference>
<evidence type="ECO:0000259" key="3">
    <source>
        <dbReference type="PROSITE" id="PS50111"/>
    </source>
</evidence>
<evidence type="ECO:0000256" key="1">
    <source>
        <dbReference type="ARBA" id="ARBA00023224"/>
    </source>
</evidence>
<evidence type="ECO:0000313" key="5">
    <source>
        <dbReference type="Proteomes" id="UP001387364"/>
    </source>
</evidence>
<dbReference type="SMART" id="SM00283">
    <property type="entry name" value="MA"/>
    <property type="match status" value="1"/>
</dbReference>
<dbReference type="EMBL" id="CP147404">
    <property type="protein sequence ID" value="WXB94748.1"/>
    <property type="molecule type" value="Genomic_DNA"/>
</dbReference>
<feature type="domain" description="Methyl-accepting transducer" evidence="3">
    <location>
        <begin position="192"/>
        <end position="413"/>
    </location>
</feature>
<accession>A0ABZ2NAL6</accession>
<gene>
    <name evidence="4" type="ORF">WDJ61_09030</name>
</gene>
<protein>
    <submittedName>
        <fullName evidence="4">Methyl-accepting chemotaxis protein</fullName>
    </submittedName>
</protein>
<organism evidence="4 5">
    <name type="scientific">Bacillus kandeliae</name>
    <dbReference type="NCBI Taxonomy" id="3129297"/>
    <lineage>
        <taxon>Bacteria</taxon>
        <taxon>Bacillati</taxon>
        <taxon>Bacillota</taxon>
        <taxon>Bacilli</taxon>
        <taxon>Bacillales</taxon>
        <taxon>Bacillaceae</taxon>
        <taxon>Bacillus</taxon>
    </lineage>
</organism>
<proteinExistence type="predicted"/>
<keyword evidence="1 2" id="KW-0807">Transducer</keyword>
<dbReference type="Proteomes" id="UP001387364">
    <property type="component" value="Chromosome"/>
</dbReference>
<dbReference type="RefSeq" id="WP_338754580.1">
    <property type="nucleotide sequence ID" value="NZ_CP147404.1"/>
</dbReference>
<evidence type="ECO:0000313" key="4">
    <source>
        <dbReference type="EMBL" id="WXB94748.1"/>
    </source>
</evidence>
<dbReference type="SUPFAM" id="SSF58104">
    <property type="entry name" value="Methyl-accepting chemotaxis protein (MCP) signaling domain"/>
    <property type="match status" value="1"/>
</dbReference>
<dbReference type="InterPro" id="IPR025991">
    <property type="entry name" value="Chemoreceptor_zinc-bind_dom"/>
</dbReference>
<dbReference type="CDD" id="cd11386">
    <property type="entry name" value="MCP_signal"/>
    <property type="match status" value="1"/>
</dbReference>
<dbReference type="Pfam" id="PF13682">
    <property type="entry name" value="CZB"/>
    <property type="match status" value="1"/>
</dbReference>
<dbReference type="InterPro" id="IPR004089">
    <property type="entry name" value="MCPsignal_dom"/>
</dbReference>
<dbReference type="PANTHER" id="PTHR32089:SF112">
    <property type="entry name" value="LYSOZYME-LIKE PROTEIN-RELATED"/>
    <property type="match status" value="1"/>
</dbReference>
<dbReference type="PANTHER" id="PTHR32089">
    <property type="entry name" value="METHYL-ACCEPTING CHEMOTAXIS PROTEIN MCPB"/>
    <property type="match status" value="1"/>
</dbReference>